<accession>M2SSV1</accession>
<name>M2SSV1_COCH5</name>
<dbReference type="AlphaFoldDB" id="M2SSV1"/>
<sequence length="323" mass="37997">MFRNLMNMLRAYREKAKPYEEDETEWDKWNEWNEDIRTVPYKLDHCTQHCMRPICRSVTRSKERRNVDQGACLCSLEPRQPAATDWTAAVQLQQLSEQDLAAVQRAYERTNKHDVITVNLATAITLVDLLRQTYHLQLPSRLQWDPDFTPSVLVHKTQYNAAIQSTNDLIDKLFVHLMLLMPNQTRHIEVHELQRTMHSVMRLEFFWWQATWCFKQQQQERMPKEGDPQVRRMMKDGFVRARRRYIFGKQSVGMQAMMEKLEDVVEMVVGVLVWWSRCTRPWAVENEDAESVGLESSVASFVSALSHFTSDESDADGRNAENE</sequence>
<dbReference type="OMA" id="LEFFWWQ"/>
<dbReference type="EMBL" id="KB445580">
    <property type="protein sequence ID" value="EMD88415.1"/>
    <property type="molecule type" value="Genomic_DNA"/>
</dbReference>
<keyword evidence="2" id="KW-1185">Reference proteome</keyword>
<dbReference type="Proteomes" id="UP000016936">
    <property type="component" value="Unassembled WGS sequence"/>
</dbReference>
<evidence type="ECO:0000313" key="2">
    <source>
        <dbReference type="Proteomes" id="UP000016936"/>
    </source>
</evidence>
<gene>
    <name evidence="1" type="ORF">COCHEDRAFT_1181390</name>
</gene>
<reference evidence="2" key="2">
    <citation type="journal article" date="2013" name="PLoS Genet.">
        <title>Comparative genome structure, secondary metabolite, and effector coding capacity across Cochliobolus pathogens.</title>
        <authorList>
            <person name="Condon B.J."/>
            <person name="Leng Y."/>
            <person name="Wu D."/>
            <person name="Bushley K.E."/>
            <person name="Ohm R.A."/>
            <person name="Otillar R."/>
            <person name="Martin J."/>
            <person name="Schackwitz W."/>
            <person name="Grimwood J."/>
            <person name="MohdZainudin N."/>
            <person name="Xue C."/>
            <person name="Wang R."/>
            <person name="Manning V.A."/>
            <person name="Dhillon B."/>
            <person name="Tu Z.J."/>
            <person name="Steffenson B.J."/>
            <person name="Salamov A."/>
            <person name="Sun H."/>
            <person name="Lowry S."/>
            <person name="LaButti K."/>
            <person name="Han J."/>
            <person name="Copeland A."/>
            <person name="Lindquist E."/>
            <person name="Barry K."/>
            <person name="Schmutz J."/>
            <person name="Baker S.E."/>
            <person name="Ciuffetti L.M."/>
            <person name="Grigoriev I.V."/>
            <person name="Zhong S."/>
            <person name="Turgeon B.G."/>
        </authorList>
    </citation>
    <scope>NUCLEOTIDE SEQUENCE [LARGE SCALE GENOMIC DNA]</scope>
    <source>
        <strain evidence="2">C5 / ATCC 48332 / race O</strain>
    </source>
</reference>
<evidence type="ECO:0000313" key="1">
    <source>
        <dbReference type="EMBL" id="EMD88415.1"/>
    </source>
</evidence>
<protein>
    <submittedName>
        <fullName evidence="1">Uncharacterized protein</fullName>
    </submittedName>
</protein>
<organism evidence="1 2">
    <name type="scientific">Cochliobolus heterostrophus (strain C5 / ATCC 48332 / race O)</name>
    <name type="common">Southern corn leaf blight fungus</name>
    <name type="synonym">Bipolaris maydis</name>
    <dbReference type="NCBI Taxonomy" id="701091"/>
    <lineage>
        <taxon>Eukaryota</taxon>
        <taxon>Fungi</taxon>
        <taxon>Dikarya</taxon>
        <taxon>Ascomycota</taxon>
        <taxon>Pezizomycotina</taxon>
        <taxon>Dothideomycetes</taxon>
        <taxon>Pleosporomycetidae</taxon>
        <taxon>Pleosporales</taxon>
        <taxon>Pleosporineae</taxon>
        <taxon>Pleosporaceae</taxon>
        <taxon>Bipolaris</taxon>
    </lineage>
</organism>
<dbReference type="HOGENOM" id="CLU_816340_0_0_1"/>
<reference evidence="1 2" key="1">
    <citation type="journal article" date="2012" name="PLoS Pathog.">
        <title>Diverse lifestyles and strategies of plant pathogenesis encoded in the genomes of eighteen Dothideomycetes fungi.</title>
        <authorList>
            <person name="Ohm R.A."/>
            <person name="Feau N."/>
            <person name="Henrissat B."/>
            <person name="Schoch C.L."/>
            <person name="Horwitz B.A."/>
            <person name="Barry K.W."/>
            <person name="Condon B.J."/>
            <person name="Copeland A.C."/>
            <person name="Dhillon B."/>
            <person name="Glaser F."/>
            <person name="Hesse C.N."/>
            <person name="Kosti I."/>
            <person name="LaButti K."/>
            <person name="Lindquist E.A."/>
            <person name="Lucas S."/>
            <person name="Salamov A.A."/>
            <person name="Bradshaw R.E."/>
            <person name="Ciuffetti L."/>
            <person name="Hamelin R.C."/>
            <person name="Kema G.H.J."/>
            <person name="Lawrence C."/>
            <person name="Scott J.A."/>
            <person name="Spatafora J.W."/>
            <person name="Turgeon B.G."/>
            <person name="de Wit P.J.G.M."/>
            <person name="Zhong S."/>
            <person name="Goodwin S.B."/>
            <person name="Grigoriev I.V."/>
        </authorList>
    </citation>
    <scope>NUCLEOTIDE SEQUENCE [LARGE SCALE GENOMIC DNA]</scope>
    <source>
        <strain evidence="2">C5 / ATCC 48332 / race O</strain>
    </source>
</reference>
<dbReference type="OrthoDB" id="3692151at2759"/>
<proteinExistence type="predicted"/>